<evidence type="ECO:0000313" key="3">
    <source>
        <dbReference type="EMBL" id="HIR39932.1"/>
    </source>
</evidence>
<dbReference type="Gene3D" id="1.10.260.40">
    <property type="entry name" value="lambda repressor-like DNA-binding domains"/>
    <property type="match status" value="1"/>
</dbReference>
<sequence length="325" mass="35825">MINKVHFGRRIAALRKRQNLSQSDLSEKLGVSPQAVSKWECGGALPDIDILLELSHLYGVTINAMLEDADLIYQLTGVQAGRSGIAYFVRGSENGRLSAWEKEIAEGRYIERNWAEAAKRPYMNRDVIGRQIAERGGTIVEIGAGPGGGYMPYILMADPDAAVVISDISPAVVREWKAFLDKTLDLPSVSYAVIDFCNMPFKDCSIDTVSDGGGIGNCIGDRRMALKEAYRVLKRGGLLVTATGFVNRETLEGLPQNVQSVLLKERPDIFDDLYEDTVLAGFGKIDSVIDGCWYTDDDDSEIADLARSLGVNLKFTSYTRFCYKL</sequence>
<name>A0A9D1DB72_9FIRM</name>
<dbReference type="CDD" id="cd00093">
    <property type="entry name" value="HTH_XRE"/>
    <property type="match status" value="1"/>
</dbReference>
<dbReference type="PANTHER" id="PTHR46558">
    <property type="entry name" value="TRACRIPTIONAL REGULATORY PROTEIN-RELATED-RELATED"/>
    <property type="match status" value="1"/>
</dbReference>
<dbReference type="SUPFAM" id="SSF53335">
    <property type="entry name" value="S-adenosyl-L-methionine-dependent methyltransferases"/>
    <property type="match status" value="1"/>
</dbReference>
<comment type="caution">
    <text evidence="3">The sequence shown here is derived from an EMBL/GenBank/DDBJ whole genome shotgun (WGS) entry which is preliminary data.</text>
</comment>
<dbReference type="InterPro" id="IPR013216">
    <property type="entry name" value="Methyltransf_11"/>
</dbReference>
<dbReference type="Pfam" id="PF01381">
    <property type="entry name" value="HTH_3"/>
    <property type="match status" value="1"/>
</dbReference>
<accession>A0A9D1DB72</accession>
<protein>
    <submittedName>
        <fullName evidence="3">DNA (Cytosine-5-)-methyltransferase</fullName>
    </submittedName>
</protein>
<dbReference type="Proteomes" id="UP000824179">
    <property type="component" value="Unassembled WGS sequence"/>
</dbReference>
<proteinExistence type="predicted"/>
<dbReference type="AlphaFoldDB" id="A0A9D1DB72"/>
<reference evidence="3" key="1">
    <citation type="submission" date="2020-10" db="EMBL/GenBank/DDBJ databases">
        <authorList>
            <person name="Gilroy R."/>
        </authorList>
    </citation>
    <scope>NUCLEOTIDE SEQUENCE</scope>
    <source>
        <strain evidence="3">ChiW25-3613</strain>
    </source>
</reference>
<reference evidence="3" key="2">
    <citation type="journal article" date="2021" name="PeerJ">
        <title>Extensive microbial diversity within the chicken gut microbiome revealed by metagenomics and culture.</title>
        <authorList>
            <person name="Gilroy R."/>
            <person name="Ravi A."/>
            <person name="Getino M."/>
            <person name="Pursley I."/>
            <person name="Horton D.L."/>
            <person name="Alikhan N.F."/>
            <person name="Baker D."/>
            <person name="Gharbi K."/>
            <person name="Hall N."/>
            <person name="Watson M."/>
            <person name="Adriaenssens E.M."/>
            <person name="Foster-Nyarko E."/>
            <person name="Jarju S."/>
            <person name="Secka A."/>
            <person name="Antonio M."/>
            <person name="Oren A."/>
            <person name="Chaudhuri R.R."/>
            <person name="La Ragione R."/>
            <person name="Hildebrand F."/>
            <person name="Pallen M.J."/>
        </authorList>
    </citation>
    <scope>NUCLEOTIDE SEQUENCE</scope>
    <source>
        <strain evidence="3">ChiW25-3613</strain>
    </source>
</reference>
<organism evidence="3 4">
    <name type="scientific">Candidatus Coproplasma stercoripullorum</name>
    <dbReference type="NCBI Taxonomy" id="2840751"/>
    <lineage>
        <taxon>Bacteria</taxon>
        <taxon>Bacillati</taxon>
        <taxon>Bacillota</taxon>
        <taxon>Clostridia</taxon>
        <taxon>Eubacteriales</taxon>
        <taxon>Candidatus Coproplasma</taxon>
    </lineage>
</organism>
<dbReference type="PROSITE" id="PS50943">
    <property type="entry name" value="HTH_CROC1"/>
    <property type="match status" value="1"/>
</dbReference>
<evidence type="ECO:0000313" key="4">
    <source>
        <dbReference type="Proteomes" id="UP000824179"/>
    </source>
</evidence>
<dbReference type="CDD" id="cd02440">
    <property type="entry name" value="AdoMet_MTases"/>
    <property type="match status" value="1"/>
</dbReference>
<dbReference type="InterPro" id="IPR029063">
    <property type="entry name" value="SAM-dependent_MTases_sf"/>
</dbReference>
<evidence type="ECO:0000259" key="2">
    <source>
        <dbReference type="PROSITE" id="PS50943"/>
    </source>
</evidence>
<dbReference type="Pfam" id="PF08241">
    <property type="entry name" value="Methyltransf_11"/>
    <property type="match status" value="1"/>
</dbReference>
<evidence type="ECO:0000256" key="1">
    <source>
        <dbReference type="ARBA" id="ARBA00023125"/>
    </source>
</evidence>
<feature type="domain" description="HTH cro/C1-type" evidence="2">
    <location>
        <begin position="11"/>
        <end position="65"/>
    </location>
</feature>
<dbReference type="SUPFAM" id="SSF47413">
    <property type="entry name" value="lambda repressor-like DNA-binding domains"/>
    <property type="match status" value="1"/>
</dbReference>
<dbReference type="Gene3D" id="3.40.50.150">
    <property type="entry name" value="Vaccinia Virus protein VP39"/>
    <property type="match status" value="1"/>
</dbReference>
<dbReference type="EMBL" id="DVHB01000104">
    <property type="protein sequence ID" value="HIR39932.1"/>
    <property type="molecule type" value="Genomic_DNA"/>
</dbReference>
<dbReference type="InterPro" id="IPR010982">
    <property type="entry name" value="Lambda_DNA-bd_dom_sf"/>
</dbReference>
<keyword evidence="1" id="KW-0238">DNA-binding</keyword>
<gene>
    <name evidence="3" type="ORF">IAB90_06075</name>
</gene>
<dbReference type="GO" id="GO:0008757">
    <property type="term" value="F:S-adenosylmethionine-dependent methyltransferase activity"/>
    <property type="evidence" value="ECO:0007669"/>
    <property type="project" value="InterPro"/>
</dbReference>
<dbReference type="SMART" id="SM00530">
    <property type="entry name" value="HTH_XRE"/>
    <property type="match status" value="1"/>
</dbReference>
<dbReference type="InterPro" id="IPR001387">
    <property type="entry name" value="Cro/C1-type_HTH"/>
</dbReference>
<dbReference type="GO" id="GO:0003677">
    <property type="term" value="F:DNA binding"/>
    <property type="evidence" value="ECO:0007669"/>
    <property type="project" value="UniProtKB-KW"/>
</dbReference>
<dbReference type="PANTHER" id="PTHR46558:SF4">
    <property type="entry name" value="DNA-BIDING PHAGE PROTEIN"/>
    <property type="match status" value="1"/>
</dbReference>